<dbReference type="PANTHER" id="PTHR12526">
    <property type="entry name" value="GLYCOSYLTRANSFERASE"/>
    <property type="match status" value="1"/>
</dbReference>
<dbReference type="AlphaFoldDB" id="A0A075GN12"/>
<organism evidence="1">
    <name type="scientific">uncultured marine group II/III euryarchaeote KM3_161_F10</name>
    <dbReference type="NCBI Taxonomy" id="1457915"/>
    <lineage>
        <taxon>Archaea</taxon>
        <taxon>Methanobacteriati</taxon>
        <taxon>Methanobacteriota</taxon>
        <taxon>environmental samples</taxon>
    </lineage>
</organism>
<dbReference type="Pfam" id="PF13692">
    <property type="entry name" value="Glyco_trans_1_4"/>
    <property type="match status" value="1"/>
</dbReference>
<name>A0A075GN12_9EURY</name>
<protein>
    <submittedName>
        <fullName evidence="1">Tetratricopeptide repeat domain-containing protein</fullName>
    </submittedName>
</protein>
<accession>A0A075GN12</accession>
<evidence type="ECO:0000313" key="1">
    <source>
        <dbReference type="EMBL" id="AIF03173.1"/>
    </source>
</evidence>
<dbReference type="EMBL" id="KF900672">
    <property type="protein sequence ID" value="AIF03173.1"/>
    <property type="molecule type" value="Genomic_DNA"/>
</dbReference>
<dbReference type="CDD" id="cd03801">
    <property type="entry name" value="GT4_PimA-like"/>
    <property type="match status" value="1"/>
</dbReference>
<dbReference type="SUPFAM" id="SSF53756">
    <property type="entry name" value="UDP-Glycosyltransferase/glycogen phosphorylase"/>
    <property type="match status" value="1"/>
</dbReference>
<sequence>MARLALVSDDLHFLQHLLPEWERQFDLRVLNPPKPPPRIRGPRDLLAGLRNRRLRSRELAPLAEWGNVIFCEWATHYLEWLSHHPGRAKLATRMHRYELERHGNRVNWDNVTLVLFVSDAMERAFRAAVPDYGGQTAVVYENIDFAKFTTRERGATHRLGMLGQVIPRKGVREAIEFFAAVADELPTLSLSIAGGTPDAHYRQWVEEAIAAAGLGERVTLEGFVPDLQAWYHSLDIIVSNSQAEGLQTSLVEGVASGCRALSRDWAGAEEVVPPDGLFSSATEFRQRLVEHYALDAEERTRQATGEREALLERLGARPRMAELLASLAP</sequence>
<dbReference type="Gene3D" id="3.40.50.2000">
    <property type="entry name" value="Glycogen Phosphorylase B"/>
    <property type="match status" value="1"/>
</dbReference>
<proteinExistence type="predicted"/>
<reference evidence="1" key="1">
    <citation type="journal article" date="2014" name="Genome Biol. Evol.">
        <title>Pangenome evidence for extensive interdomain horizontal transfer affecting lineage core and shell genes in uncultured planktonic thaumarchaeota and euryarchaeota.</title>
        <authorList>
            <person name="Deschamps P."/>
            <person name="Zivanovic Y."/>
            <person name="Moreira D."/>
            <person name="Rodriguez-Valera F."/>
            <person name="Lopez-Garcia P."/>
        </authorList>
    </citation>
    <scope>NUCLEOTIDE SEQUENCE</scope>
</reference>